<keyword evidence="1" id="KW-0812">Transmembrane</keyword>
<feature type="non-terminal residue" evidence="2">
    <location>
        <position position="117"/>
    </location>
</feature>
<dbReference type="AlphaFoldDB" id="A0A0J9ES39"/>
<evidence type="ECO:0000313" key="2">
    <source>
        <dbReference type="EMBL" id="KMW69088.1"/>
    </source>
</evidence>
<accession>A0A0J9ES39</accession>
<dbReference type="Proteomes" id="UP000007802">
    <property type="component" value="Unassembled WGS sequence"/>
</dbReference>
<evidence type="ECO:0000256" key="1">
    <source>
        <dbReference type="SAM" id="Phobius"/>
    </source>
</evidence>
<name>A0A0J9ES39_AJEDA</name>
<feature type="non-terminal residue" evidence="2">
    <location>
        <position position="1"/>
    </location>
</feature>
<keyword evidence="1" id="KW-0472">Membrane</keyword>
<reference evidence="2" key="1">
    <citation type="submission" date="2010-03" db="EMBL/GenBank/DDBJ databases">
        <title>Annotation of Blastomyces dermatitidis strain ATCC 18188.</title>
        <authorList>
            <consortium name="The Broad Institute Genome Sequencing Platform"/>
            <consortium name="Broad Institute Genome Sequencing Center for Infectious Disease."/>
            <person name="Cuomo C."/>
            <person name="Klein B."/>
            <person name="Sullivan T."/>
            <person name="Heitman J."/>
            <person name="Young S."/>
            <person name="Zeng Q."/>
            <person name="Gargeya S."/>
            <person name="Alvarado L."/>
            <person name="Berlin A.M."/>
            <person name="Chapman S.B."/>
            <person name="Chen Z."/>
            <person name="Freedman E."/>
            <person name="Gellesch M."/>
            <person name="Goldberg J."/>
            <person name="Griggs A."/>
            <person name="Gujja S."/>
            <person name="Heilman E."/>
            <person name="Heiman D."/>
            <person name="Howarth C."/>
            <person name="Mehta T."/>
            <person name="Neiman D."/>
            <person name="Pearson M."/>
            <person name="Roberts A."/>
            <person name="Saif S."/>
            <person name="Shea T."/>
            <person name="Shenoy N."/>
            <person name="Sisk P."/>
            <person name="Stolte C."/>
            <person name="Sykes S."/>
            <person name="White J."/>
            <person name="Yandava C."/>
            <person name="Haas B."/>
            <person name="Nusbaum C."/>
            <person name="Birren B."/>
        </authorList>
    </citation>
    <scope>NUCLEOTIDE SEQUENCE</scope>
    <source>
        <strain evidence="2">ATCC 18188</strain>
    </source>
</reference>
<dbReference type="EMBL" id="GG749568">
    <property type="protein sequence ID" value="KMW69088.1"/>
    <property type="molecule type" value="Genomic_DNA"/>
</dbReference>
<sequence>FCVHSHKETFTILHHSFTNFSHSSIIFFIIIIIKHYYLIQDFYLFFYSTLFICLSITLYTFLMIASYFHNKHSYSAYTRQFISKSSCVNSSVFTDNCNLNVKSLIENLKNVIMKKLS</sequence>
<keyword evidence="1" id="KW-1133">Transmembrane helix</keyword>
<proteinExistence type="predicted"/>
<feature type="transmembrane region" description="Helical" evidence="1">
    <location>
        <begin position="45"/>
        <end position="68"/>
    </location>
</feature>
<feature type="transmembrane region" description="Helical" evidence="1">
    <location>
        <begin position="20"/>
        <end position="39"/>
    </location>
</feature>
<protein>
    <submittedName>
        <fullName evidence="2">Uncharacterized protein</fullName>
    </submittedName>
</protein>
<gene>
    <name evidence="2" type="ORF">BDDG_13266</name>
</gene>
<organism evidence="2">
    <name type="scientific">Ajellomyces dermatitidis (strain ATCC 18188 / CBS 674.68)</name>
    <name type="common">Blastomyces dermatitidis</name>
    <dbReference type="NCBI Taxonomy" id="653446"/>
    <lineage>
        <taxon>Eukaryota</taxon>
        <taxon>Fungi</taxon>
        <taxon>Dikarya</taxon>
        <taxon>Ascomycota</taxon>
        <taxon>Pezizomycotina</taxon>
        <taxon>Eurotiomycetes</taxon>
        <taxon>Eurotiomycetidae</taxon>
        <taxon>Onygenales</taxon>
        <taxon>Ajellomycetaceae</taxon>
        <taxon>Blastomyces</taxon>
    </lineage>
</organism>